<keyword evidence="2" id="KW-0326">Glycosidase</keyword>
<dbReference type="AlphaFoldDB" id="A0A7X4H0C5"/>
<dbReference type="InterPro" id="IPR006311">
    <property type="entry name" value="TAT_signal"/>
</dbReference>
<dbReference type="InterPro" id="IPR002252">
    <property type="entry name" value="Glyco_hydro_36"/>
</dbReference>
<dbReference type="CDD" id="cd14791">
    <property type="entry name" value="GH36"/>
    <property type="match status" value="1"/>
</dbReference>
<evidence type="ECO:0000256" key="1">
    <source>
        <dbReference type="ARBA" id="ARBA00022801"/>
    </source>
</evidence>
<dbReference type="EMBL" id="WWCR01000011">
    <property type="protein sequence ID" value="MYM72993.1"/>
    <property type="molecule type" value="Genomic_DNA"/>
</dbReference>
<dbReference type="PROSITE" id="PS51318">
    <property type="entry name" value="TAT"/>
    <property type="match status" value="1"/>
</dbReference>
<protein>
    <submittedName>
        <fullName evidence="3">Alpha-galactosidase</fullName>
    </submittedName>
</protein>
<sequence length="696" mass="77579">MKQQHDQRRRTLLQWLAGTAVATTVGEATAAAAPATQGKDIARIGDAAMALEFDGQLRCRVVSRRGPRPAAVTAFAPSERLRLPNGRWIERFALTSQAADRVDGPHGPGMRHRLSGKSEEGIEKTVAITFYDRQPGFAVIRVSYRNAGDKPLLVAAWANSAHTLRPAAGRKAEFWTYSGATHPDRRDWVQPMVHGFEQRNFMGMNGSDYGGGTPAADVWNADCGLAVGHLDVVPRLVELPVRAAPAGAALAVEFKQETTLQPGQTLETLDTFLALHTGDYFAALDQYRQAMAERGLRSPDCPPECYEPIWCAWGYERDFTVPLMVGTLQKAKELGLEWAVLDDGWQNNEGDWKLDAKKFPGGEADMRGLVQTVKDAGLKARLWITPLAVDPGSDLLHDHTDMLLLDKEGAPQLISWWNSFYLCPAYQPTIDMTRDWVRKIFGEWGYQGLKIDGQHLNGVAPCYNPAHKHARPEESFEKLQDFWKMVYDTAREINPNAVVELCPCGTSYAFHNFPYMNQAPASDPLSSWQVRHKGKTLKALVGRSAPYAGDHVELSDGGDDFASTIGVGAVLSTKFTWPVDPKPKDSFLLTPEREVKWRKWIGIYRDKMLANGVYRGELYDIGFDKPEGHVVEKGGKLYFAFFAPRWDGPVEIRGLGDGRWRLRDYVDGKDFGVVEGGRNRLTLRFEHALLLEASRV</sequence>
<dbReference type="InterPro" id="IPR017853">
    <property type="entry name" value="GH"/>
</dbReference>
<dbReference type="PANTHER" id="PTHR43053">
    <property type="entry name" value="GLYCOSIDASE FAMILY 31"/>
    <property type="match status" value="1"/>
</dbReference>
<reference evidence="3 4" key="1">
    <citation type="submission" date="2019-12" db="EMBL/GenBank/DDBJ databases">
        <title>Novel species isolated from a subtropical stream in China.</title>
        <authorList>
            <person name="Lu H."/>
        </authorList>
    </citation>
    <scope>NUCLEOTIDE SEQUENCE [LARGE SCALE GENOMIC DNA]</scope>
    <source>
        <strain evidence="3 4">FT134W</strain>
    </source>
</reference>
<dbReference type="GO" id="GO:0016052">
    <property type="term" value="P:carbohydrate catabolic process"/>
    <property type="evidence" value="ECO:0007669"/>
    <property type="project" value="InterPro"/>
</dbReference>
<keyword evidence="1" id="KW-0378">Hydrolase</keyword>
<evidence type="ECO:0000256" key="2">
    <source>
        <dbReference type="ARBA" id="ARBA00023295"/>
    </source>
</evidence>
<accession>A0A7X4H0C5</accession>
<gene>
    <name evidence="3" type="ORF">GTP56_12380</name>
</gene>
<dbReference type="InterPro" id="IPR013785">
    <property type="entry name" value="Aldolase_TIM"/>
</dbReference>
<dbReference type="Gene3D" id="3.20.20.70">
    <property type="entry name" value="Aldolase class I"/>
    <property type="match status" value="1"/>
</dbReference>
<dbReference type="GO" id="GO:0004557">
    <property type="term" value="F:alpha-galactosidase activity"/>
    <property type="evidence" value="ECO:0007669"/>
    <property type="project" value="InterPro"/>
</dbReference>
<dbReference type="PANTHER" id="PTHR43053:SF3">
    <property type="entry name" value="ALPHA-GALACTOSIDASE C-RELATED"/>
    <property type="match status" value="1"/>
</dbReference>
<proteinExistence type="predicted"/>
<evidence type="ECO:0000313" key="3">
    <source>
        <dbReference type="EMBL" id="MYM72993.1"/>
    </source>
</evidence>
<comment type="caution">
    <text evidence="3">The sequence shown here is derived from an EMBL/GenBank/DDBJ whole genome shotgun (WGS) entry which is preliminary data.</text>
</comment>
<name>A0A7X4H0C5_9BURK</name>
<organism evidence="3 4">
    <name type="scientific">Duganella margarita</name>
    <dbReference type="NCBI Taxonomy" id="2692170"/>
    <lineage>
        <taxon>Bacteria</taxon>
        <taxon>Pseudomonadati</taxon>
        <taxon>Pseudomonadota</taxon>
        <taxon>Betaproteobacteria</taxon>
        <taxon>Burkholderiales</taxon>
        <taxon>Oxalobacteraceae</taxon>
        <taxon>Telluria group</taxon>
        <taxon>Duganella</taxon>
    </lineage>
</organism>
<dbReference type="Proteomes" id="UP000469734">
    <property type="component" value="Unassembled WGS sequence"/>
</dbReference>
<dbReference type="Pfam" id="PF02065">
    <property type="entry name" value="Melibiase"/>
    <property type="match status" value="1"/>
</dbReference>
<evidence type="ECO:0000313" key="4">
    <source>
        <dbReference type="Proteomes" id="UP000469734"/>
    </source>
</evidence>
<dbReference type="SUPFAM" id="SSF51445">
    <property type="entry name" value="(Trans)glycosidases"/>
    <property type="match status" value="1"/>
</dbReference>
<dbReference type="RefSeq" id="WP_161050306.1">
    <property type="nucleotide sequence ID" value="NZ_WWCR01000011.1"/>
</dbReference>
<dbReference type="InterPro" id="IPR050985">
    <property type="entry name" value="Alpha-glycosidase_related"/>
</dbReference>